<comment type="caution">
    <text evidence="3">The sequence shown here is derived from an EMBL/GenBank/DDBJ whole genome shotgun (WGS) entry which is preliminary data.</text>
</comment>
<keyword evidence="4" id="KW-1185">Reference proteome</keyword>
<proteinExistence type="predicted"/>
<sequence length="476" mass="51310">MVDAMETAPDGIAPAPSVALPPSLAPVKRHDERTVGAAAPARGYRDLAQGVAATSVAAVALTVALLAWRRHKRRRLAATPSPVSIAARFAEPVLPQGPAHGPAPAPPPGPEPLVPPEDPAMANPPAADWTYQRTAFEAPSVQLTLEPVDLLPRQRAAPLPRGLLERLHSPGETATLYLSGTRDHPTLRHVGLHRDDFAHWENVLREYLDAGGEEGHLARWLLPMLLCQRAPYVGRREAAAHIEEAIMLCDIALDDAGAGDGERPWWRAQQLRMQLARIARLSGATRLLALRDLGSDADDHDAPALDAWVDVHLAWSGWLMSVAARARLDIADDVCARLAVHDEPHAARRRAEVMMRRAALAKGEPRLALLDHAHSLRDAALAGGEDPATLLLFARCSHERATLLPPGDAAEACAFALAHAFAAGEHPAWRIESLELRLAIQLTHDALPGQAATGDVATLLRRELADARALFRTRTA</sequence>
<dbReference type="Proteomes" id="UP000033651">
    <property type="component" value="Unassembled WGS sequence"/>
</dbReference>
<feature type="compositionally biased region" description="Pro residues" evidence="1">
    <location>
        <begin position="101"/>
        <end position="118"/>
    </location>
</feature>
<feature type="transmembrane region" description="Helical" evidence="2">
    <location>
        <begin position="47"/>
        <end position="68"/>
    </location>
</feature>
<keyword evidence="2" id="KW-1133">Transmembrane helix</keyword>
<keyword evidence="2" id="KW-0472">Membrane</keyword>
<dbReference type="PATRIC" id="fig|345309.4.peg.1237"/>
<reference evidence="3 4" key="1">
    <citation type="submission" date="2015-03" db="EMBL/GenBank/DDBJ databases">
        <title>Draft genome sequence of Luteibacter yeojuensis strain SU11.</title>
        <authorList>
            <person name="Sulaiman J."/>
            <person name="Priya K."/>
            <person name="Chan K.-G."/>
        </authorList>
    </citation>
    <scope>NUCLEOTIDE SEQUENCE [LARGE SCALE GENOMIC DNA]</scope>
    <source>
        <strain evidence="3 4">SU11</strain>
    </source>
</reference>
<feature type="region of interest" description="Disordered" evidence="1">
    <location>
        <begin position="1"/>
        <end position="33"/>
    </location>
</feature>
<evidence type="ECO:0000313" key="3">
    <source>
        <dbReference type="EMBL" id="KJV37127.1"/>
    </source>
</evidence>
<feature type="compositionally biased region" description="Low complexity" evidence="1">
    <location>
        <begin position="13"/>
        <end position="26"/>
    </location>
</feature>
<keyword evidence="2" id="KW-0812">Transmembrane</keyword>
<gene>
    <name evidence="3" type="ORF">VI08_00930</name>
</gene>
<evidence type="ECO:0000256" key="2">
    <source>
        <dbReference type="SAM" id="Phobius"/>
    </source>
</evidence>
<evidence type="ECO:0000256" key="1">
    <source>
        <dbReference type="SAM" id="MobiDB-lite"/>
    </source>
</evidence>
<organism evidence="3 4">
    <name type="scientific">Luteibacter yeojuensis</name>
    <dbReference type="NCBI Taxonomy" id="345309"/>
    <lineage>
        <taxon>Bacteria</taxon>
        <taxon>Pseudomonadati</taxon>
        <taxon>Pseudomonadota</taxon>
        <taxon>Gammaproteobacteria</taxon>
        <taxon>Lysobacterales</taxon>
        <taxon>Rhodanobacteraceae</taxon>
        <taxon>Luteibacter</taxon>
    </lineage>
</organism>
<dbReference type="EMBL" id="JZRB01000002">
    <property type="protein sequence ID" value="KJV37127.1"/>
    <property type="molecule type" value="Genomic_DNA"/>
</dbReference>
<protein>
    <submittedName>
        <fullName evidence="3">Uncharacterized protein</fullName>
    </submittedName>
</protein>
<feature type="region of interest" description="Disordered" evidence="1">
    <location>
        <begin position="94"/>
        <end position="125"/>
    </location>
</feature>
<name>A0A0F3L1Q6_9GAMM</name>
<dbReference type="AlphaFoldDB" id="A0A0F3L1Q6"/>
<evidence type="ECO:0000313" key="4">
    <source>
        <dbReference type="Proteomes" id="UP000033651"/>
    </source>
</evidence>
<accession>A0A0F3L1Q6</accession>